<protein>
    <submittedName>
        <fullName evidence="3">Glycosyl transferase group 1</fullName>
    </submittedName>
</protein>
<dbReference type="GO" id="GO:0016757">
    <property type="term" value="F:glycosyltransferase activity"/>
    <property type="evidence" value="ECO:0007669"/>
    <property type="project" value="InterPro"/>
</dbReference>
<evidence type="ECO:0000259" key="2">
    <source>
        <dbReference type="Pfam" id="PF00534"/>
    </source>
</evidence>
<accession>C4KG90</accession>
<sequence length="425" mass="49451">MIASVFPFRIYATFVGGGGIHVKEVLDRLSKKTEILALPPFNEINLLKQYNICDKIDNLPFILPKVVKKACNGEKISYEEILQEYRKATEDVKILYEPLTYFYMNTSSQLRKLKLFLSSFRPSIICNEDLSVDAYCISKISGKKLVTVIQTDYFRSYYSALRFLYGSLKYRIGDPLFALKYRYAFFNIAKFKLIIKDPLVKYILLVSKGALDSVNLKSNKIKVLDPGNAFNPEILRYRTKQKEDYLVFWARLNYLKGIFEIPYILREVIKVKSNAKLIIFGKLSSNNEKEKFFEMIKKLGLERNINYLGFIPDDEKYKIVSKARVLVYPTHEDVFALTILESLALGTPVIAYDLPGPKSVYNGLEAVKFVKEFDVKGMAKNVVKILSMKDEDYFNLIYNEKIERFLERHNNWDKVVEEISKYLFD</sequence>
<dbReference type="EMBL" id="CP001402">
    <property type="protein sequence ID" value="ACR41604.1"/>
    <property type="molecule type" value="Genomic_DNA"/>
</dbReference>
<dbReference type="AlphaFoldDB" id="C4KG90"/>
<dbReference type="SUPFAM" id="SSF53756">
    <property type="entry name" value="UDP-Glycosyltransferase/glycogen phosphorylase"/>
    <property type="match status" value="1"/>
</dbReference>
<dbReference type="Pfam" id="PF00534">
    <property type="entry name" value="Glycos_transf_1"/>
    <property type="match status" value="1"/>
</dbReference>
<evidence type="ECO:0000313" key="4">
    <source>
        <dbReference type="Proteomes" id="UP000001479"/>
    </source>
</evidence>
<evidence type="ECO:0000256" key="1">
    <source>
        <dbReference type="ARBA" id="ARBA00022679"/>
    </source>
</evidence>
<name>C4KG90_SACI6</name>
<dbReference type="InterPro" id="IPR001296">
    <property type="entry name" value="Glyco_trans_1"/>
</dbReference>
<dbReference type="HOGENOM" id="CLU_053640_0_0_2"/>
<feature type="domain" description="Glycosyl transferase family 1" evidence="2">
    <location>
        <begin position="239"/>
        <end position="399"/>
    </location>
</feature>
<dbReference type="GeneID" id="7940816"/>
<reference evidence="3 4" key="1">
    <citation type="journal article" date="2009" name="Proc. Natl. Acad. Sci. U.S.A.">
        <title>Biogeography of the Sulfolobus islandicus pan-genome.</title>
        <authorList>
            <person name="Reno M.L."/>
            <person name="Held N.L."/>
            <person name="Fields C.J."/>
            <person name="Burke P.V."/>
            <person name="Whitaker R.J."/>
        </authorList>
    </citation>
    <scope>NUCLEOTIDE SEQUENCE [LARGE SCALE GENOMIC DNA]</scope>
    <source>
        <strain evidence="4">M.16.4 / Kamchatka #3</strain>
    </source>
</reference>
<dbReference type="CAZy" id="GT4">
    <property type="family name" value="Glycosyltransferase Family 4"/>
</dbReference>
<dbReference type="PANTHER" id="PTHR46401:SF2">
    <property type="entry name" value="GLYCOSYLTRANSFERASE WBBK-RELATED"/>
    <property type="match status" value="1"/>
</dbReference>
<dbReference type="RefSeq" id="WP_012735847.1">
    <property type="nucleotide sequence ID" value="NC_012726.1"/>
</dbReference>
<dbReference type="CDD" id="cd03801">
    <property type="entry name" value="GT4_PimA-like"/>
    <property type="match status" value="1"/>
</dbReference>
<evidence type="ECO:0000313" key="3">
    <source>
        <dbReference type="EMBL" id="ACR41604.1"/>
    </source>
</evidence>
<gene>
    <name evidence="3" type="ordered locus">M164_0997</name>
</gene>
<dbReference type="KEGG" id="sid:M164_0997"/>
<dbReference type="Gene3D" id="3.40.50.2000">
    <property type="entry name" value="Glycogen Phosphorylase B"/>
    <property type="match status" value="1"/>
</dbReference>
<dbReference type="Proteomes" id="UP000001479">
    <property type="component" value="Chromosome"/>
</dbReference>
<keyword evidence="1 3" id="KW-0808">Transferase</keyword>
<dbReference type="PANTHER" id="PTHR46401">
    <property type="entry name" value="GLYCOSYLTRANSFERASE WBBK-RELATED"/>
    <property type="match status" value="1"/>
</dbReference>
<proteinExistence type="predicted"/>
<organism evidence="3 4">
    <name type="scientific">Saccharolobus islandicus (strain M.16.4 / Kamchatka #3)</name>
    <name type="common">Sulfolobus islandicus</name>
    <dbReference type="NCBI Taxonomy" id="426118"/>
    <lineage>
        <taxon>Archaea</taxon>
        <taxon>Thermoproteota</taxon>
        <taxon>Thermoprotei</taxon>
        <taxon>Sulfolobales</taxon>
        <taxon>Sulfolobaceae</taxon>
        <taxon>Saccharolobus</taxon>
    </lineage>
</organism>